<dbReference type="EMBL" id="KE145368">
    <property type="protein sequence ID" value="EPE28374.1"/>
    <property type="molecule type" value="Genomic_DNA"/>
</dbReference>
<feature type="compositionally biased region" description="Low complexity" evidence="1">
    <location>
        <begin position="23"/>
        <end position="33"/>
    </location>
</feature>
<feature type="region of interest" description="Disordered" evidence="1">
    <location>
        <begin position="1"/>
        <end position="86"/>
    </location>
</feature>
<dbReference type="HOGENOM" id="CLU_1294521_0_0_1"/>
<keyword evidence="3" id="KW-1185">Reference proteome</keyword>
<organism evidence="2 3">
    <name type="scientific">Glarea lozoyensis (strain ATCC 20868 / MF5171)</name>
    <dbReference type="NCBI Taxonomy" id="1116229"/>
    <lineage>
        <taxon>Eukaryota</taxon>
        <taxon>Fungi</taxon>
        <taxon>Dikarya</taxon>
        <taxon>Ascomycota</taxon>
        <taxon>Pezizomycotina</taxon>
        <taxon>Leotiomycetes</taxon>
        <taxon>Helotiales</taxon>
        <taxon>Helotiaceae</taxon>
        <taxon>Glarea</taxon>
    </lineage>
</organism>
<evidence type="ECO:0000256" key="1">
    <source>
        <dbReference type="SAM" id="MobiDB-lite"/>
    </source>
</evidence>
<dbReference type="AlphaFoldDB" id="S3CTM3"/>
<dbReference type="Proteomes" id="UP000016922">
    <property type="component" value="Unassembled WGS sequence"/>
</dbReference>
<name>S3CTM3_GLAL2</name>
<dbReference type="GeneID" id="19468542"/>
<evidence type="ECO:0000313" key="2">
    <source>
        <dbReference type="EMBL" id="EPE28374.1"/>
    </source>
</evidence>
<evidence type="ECO:0000313" key="3">
    <source>
        <dbReference type="Proteomes" id="UP000016922"/>
    </source>
</evidence>
<dbReference type="KEGG" id="glz:GLAREA_09494"/>
<accession>S3CTM3</accession>
<sequence length="213" mass="24044">MTHPNAQNPYAEPGQHTPQQQVARAPNARNPNAELGQHTPQQQVAQAPNAQNPNVKADDHEHWRRRMKAAPTAASMDDQTRRDEQSEVAEFAGGKLTLFAKTAILDAFSIKPLGTREGVQDLLFEETKLRYNMEKLKDWFEAEADHLIKEIRCANPARYNKHNDRHGYGIPLQGGSERLSPGTKFEIEFDPGRHQVGQFYSAQRLDDIANGRI</sequence>
<reference evidence="2 3" key="1">
    <citation type="journal article" date="2013" name="BMC Genomics">
        <title>Genomics-driven discovery of the pneumocandin biosynthetic gene cluster in the fungus Glarea lozoyensis.</title>
        <authorList>
            <person name="Chen L."/>
            <person name="Yue Q."/>
            <person name="Zhang X."/>
            <person name="Xiang M."/>
            <person name="Wang C."/>
            <person name="Li S."/>
            <person name="Che Y."/>
            <person name="Ortiz-Lopez F.J."/>
            <person name="Bills G.F."/>
            <person name="Liu X."/>
            <person name="An Z."/>
        </authorList>
    </citation>
    <scope>NUCLEOTIDE SEQUENCE [LARGE SCALE GENOMIC DNA]</scope>
    <source>
        <strain evidence="3">ATCC 20868 / MF5171</strain>
    </source>
</reference>
<proteinExistence type="predicted"/>
<protein>
    <submittedName>
        <fullName evidence="2">Uncharacterized protein</fullName>
    </submittedName>
</protein>
<dbReference type="RefSeq" id="XP_008084282.1">
    <property type="nucleotide sequence ID" value="XM_008086091.1"/>
</dbReference>
<gene>
    <name evidence="2" type="ORF">GLAREA_09494</name>
</gene>
<feature type="compositionally biased region" description="Low complexity" evidence="1">
    <location>
        <begin position="40"/>
        <end position="55"/>
    </location>
</feature>